<accession>A0A5C2S2U4</accession>
<evidence type="ECO:0000256" key="1">
    <source>
        <dbReference type="SAM" id="MobiDB-lite"/>
    </source>
</evidence>
<evidence type="ECO:0000313" key="3">
    <source>
        <dbReference type="Proteomes" id="UP000313359"/>
    </source>
</evidence>
<evidence type="ECO:0000313" key="2">
    <source>
        <dbReference type="EMBL" id="RPD57757.1"/>
    </source>
</evidence>
<name>A0A5C2S2U4_9APHY</name>
<proteinExistence type="predicted"/>
<dbReference type="AlphaFoldDB" id="A0A5C2S2U4"/>
<dbReference type="EMBL" id="ML122279">
    <property type="protein sequence ID" value="RPD57757.1"/>
    <property type="molecule type" value="Genomic_DNA"/>
</dbReference>
<organism evidence="2 3">
    <name type="scientific">Lentinus tigrinus ALCF2SS1-6</name>
    <dbReference type="NCBI Taxonomy" id="1328759"/>
    <lineage>
        <taxon>Eukaryota</taxon>
        <taxon>Fungi</taxon>
        <taxon>Dikarya</taxon>
        <taxon>Basidiomycota</taxon>
        <taxon>Agaricomycotina</taxon>
        <taxon>Agaricomycetes</taxon>
        <taxon>Polyporales</taxon>
        <taxon>Polyporaceae</taxon>
        <taxon>Lentinus</taxon>
    </lineage>
</organism>
<dbReference type="PROSITE" id="PS51257">
    <property type="entry name" value="PROKAR_LIPOPROTEIN"/>
    <property type="match status" value="1"/>
</dbReference>
<gene>
    <name evidence="2" type="ORF">L227DRAFT_577746</name>
</gene>
<reference evidence="2" key="1">
    <citation type="journal article" date="2018" name="Genome Biol. Evol.">
        <title>Genomics and development of Lentinus tigrinus, a white-rot wood-decaying mushroom with dimorphic fruiting bodies.</title>
        <authorList>
            <person name="Wu B."/>
            <person name="Xu Z."/>
            <person name="Knudson A."/>
            <person name="Carlson A."/>
            <person name="Chen N."/>
            <person name="Kovaka S."/>
            <person name="LaButti K."/>
            <person name="Lipzen A."/>
            <person name="Pennachio C."/>
            <person name="Riley R."/>
            <person name="Schakwitz W."/>
            <person name="Umezawa K."/>
            <person name="Ohm R.A."/>
            <person name="Grigoriev I.V."/>
            <person name="Nagy L.G."/>
            <person name="Gibbons J."/>
            <person name="Hibbett D."/>
        </authorList>
    </citation>
    <scope>NUCLEOTIDE SEQUENCE [LARGE SCALE GENOMIC DNA]</scope>
    <source>
        <strain evidence="2">ALCF2SS1-6</strain>
    </source>
</reference>
<keyword evidence="3" id="KW-1185">Reference proteome</keyword>
<protein>
    <submittedName>
        <fullName evidence="2">Uncharacterized protein</fullName>
    </submittedName>
</protein>
<feature type="region of interest" description="Disordered" evidence="1">
    <location>
        <begin position="50"/>
        <end position="80"/>
    </location>
</feature>
<dbReference type="Proteomes" id="UP000313359">
    <property type="component" value="Unassembled WGS sequence"/>
</dbReference>
<sequence>MMTLRTGTLGALSASCSSLLVFLPSFLPPVRLSIRPLRLAMARAPGFTRAAHTTLGDQRPTPSDPLSLPPTGPRCTLQKQ</sequence>